<dbReference type="PANTHER" id="PTHR47466:SF1">
    <property type="entry name" value="METALLOPROTEASE MEP1 (AFU_ORTHOLOGUE AFUA_1G07730)-RELATED"/>
    <property type="match status" value="1"/>
</dbReference>
<dbReference type="Pfam" id="PF05572">
    <property type="entry name" value="Peptidase_M43"/>
    <property type="match status" value="1"/>
</dbReference>
<dbReference type="InterPro" id="IPR024079">
    <property type="entry name" value="MetalloPept_cat_dom_sf"/>
</dbReference>
<keyword evidence="5" id="KW-0378">Hydrolase</keyword>
<evidence type="ECO:0000256" key="5">
    <source>
        <dbReference type="ARBA" id="ARBA00022801"/>
    </source>
</evidence>
<feature type="compositionally biased region" description="Basic and acidic residues" evidence="9">
    <location>
        <begin position="74"/>
        <end position="88"/>
    </location>
</feature>
<evidence type="ECO:0000256" key="4">
    <source>
        <dbReference type="ARBA" id="ARBA00022729"/>
    </source>
</evidence>
<keyword evidence="3" id="KW-0479">Metal-binding</keyword>
<keyword evidence="2" id="KW-0645">Protease</keyword>
<feature type="compositionally biased region" description="Pro residues" evidence="9">
    <location>
        <begin position="352"/>
        <end position="375"/>
    </location>
</feature>
<dbReference type="PANTHER" id="PTHR47466">
    <property type="match status" value="1"/>
</dbReference>
<proteinExistence type="inferred from homology"/>
<reference evidence="12" key="1">
    <citation type="submission" date="2021-01" db="EMBL/GenBank/DDBJ databases">
        <authorList>
            <person name="Corre E."/>
            <person name="Pelletier E."/>
            <person name="Niang G."/>
            <person name="Scheremetjew M."/>
            <person name="Finn R."/>
            <person name="Kale V."/>
            <person name="Holt S."/>
            <person name="Cochrane G."/>
            <person name="Meng A."/>
            <person name="Brown T."/>
            <person name="Cohen L."/>
        </authorList>
    </citation>
    <scope>NUCLEOTIDE SEQUENCE</scope>
    <source>
        <strain evidence="12">Grunow 1884</strain>
    </source>
</reference>
<feature type="region of interest" description="Disordered" evidence="9">
    <location>
        <begin position="73"/>
        <end position="112"/>
    </location>
</feature>
<dbReference type="InterPro" id="IPR008754">
    <property type="entry name" value="Peptidase_M43"/>
</dbReference>
<dbReference type="AlphaFoldDB" id="A0A7S2EG70"/>
<keyword evidence="6" id="KW-0862">Zinc</keyword>
<dbReference type="Gene3D" id="3.40.390.10">
    <property type="entry name" value="Collagenase (Catalytic Domain)"/>
    <property type="match status" value="1"/>
</dbReference>
<organism evidence="12">
    <name type="scientific">Trieres chinensis</name>
    <name type="common">Marine centric diatom</name>
    <name type="synonym">Odontella sinensis</name>
    <dbReference type="NCBI Taxonomy" id="1514140"/>
    <lineage>
        <taxon>Eukaryota</taxon>
        <taxon>Sar</taxon>
        <taxon>Stramenopiles</taxon>
        <taxon>Ochrophyta</taxon>
        <taxon>Bacillariophyta</taxon>
        <taxon>Mediophyceae</taxon>
        <taxon>Biddulphiophycidae</taxon>
        <taxon>Eupodiscales</taxon>
        <taxon>Parodontellaceae</taxon>
        <taxon>Trieres</taxon>
    </lineage>
</organism>
<keyword evidence="4 10" id="KW-0732">Signal</keyword>
<evidence type="ECO:0000256" key="7">
    <source>
        <dbReference type="ARBA" id="ARBA00023049"/>
    </source>
</evidence>
<gene>
    <name evidence="12" type="ORF">OSIN01602_LOCUS7235</name>
</gene>
<name>A0A7S2EG70_TRICV</name>
<feature type="region of interest" description="Disordered" evidence="9">
    <location>
        <begin position="23"/>
        <end position="56"/>
    </location>
</feature>
<evidence type="ECO:0000256" key="8">
    <source>
        <dbReference type="ARBA" id="ARBA00023157"/>
    </source>
</evidence>
<evidence type="ECO:0000313" key="12">
    <source>
        <dbReference type="EMBL" id="CAD9333683.1"/>
    </source>
</evidence>
<dbReference type="CDD" id="cd04275">
    <property type="entry name" value="ZnMc_pappalysin_like"/>
    <property type="match status" value="1"/>
</dbReference>
<feature type="compositionally biased region" description="Basic residues" evidence="9">
    <location>
        <begin position="90"/>
        <end position="99"/>
    </location>
</feature>
<dbReference type="GO" id="GO:0046872">
    <property type="term" value="F:metal ion binding"/>
    <property type="evidence" value="ECO:0007669"/>
    <property type="project" value="UniProtKB-KW"/>
</dbReference>
<feature type="chain" id="PRO_5030734538" description="Peptidase M43 pregnancy-associated plasma-A domain-containing protein" evidence="10">
    <location>
        <begin position="23"/>
        <end position="709"/>
    </location>
</feature>
<feature type="compositionally biased region" description="Basic and acidic residues" evidence="9">
    <location>
        <begin position="28"/>
        <end position="39"/>
    </location>
</feature>
<evidence type="ECO:0000256" key="2">
    <source>
        <dbReference type="ARBA" id="ARBA00022670"/>
    </source>
</evidence>
<evidence type="ECO:0000256" key="9">
    <source>
        <dbReference type="SAM" id="MobiDB-lite"/>
    </source>
</evidence>
<dbReference type="SUPFAM" id="SSF55486">
    <property type="entry name" value="Metalloproteases ('zincins'), catalytic domain"/>
    <property type="match status" value="1"/>
</dbReference>
<feature type="signal peptide" evidence="10">
    <location>
        <begin position="1"/>
        <end position="22"/>
    </location>
</feature>
<dbReference type="GO" id="GO:0006508">
    <property type="term" value="P:proteolysis"/>
    <property type="evidence" value="ECO:0007669"/>
    <property type="project" value="UniProtKB-KW"/>
</dbReference>
<evidence type="ECO:0000256" key="6">
    <source>
        <dbReference type="ARBA" id="ARBA00022833"/>
    </source>
</evidence>
<comment type="similarity">
    <text evidence="1">Belongs to the peptidase M43B family.</text>
</comment>
<keyword evidence="7" id="KW-0482">Metalloprotease</keyword>
<evidence type="ECO:0000256" key="10">
    <source>
        <dbReference type="SAM" id="SignalP"/>
    </source>
</evidence>
<sequence>MKISSLAPTLLFLLFVDAHSHGHHGPHYHKDDHEHEHGLRRFLPRSNPNAPNFHAAGKDWKDRKAFIDSGSRCHYREPDAHTKEETNKKLALRKKKNIKARNERSHSGGLRGLQEQGPYIIDVYFHIIHKQSGEGNVSDEVVWKQMTILNQGFSGESTEYGQCGGVGLPMTDTNIRFNLKQITRTANDAWYNLDVQANENAVKGNLRQGDCSDLNIYTGKTTYLGWATFPGGCAVYQSDDGVVLLTSSLPDQGSGTYDQGDTATHEVGHWLGLYHTFQGGCGGNGDQVDDTPSEETPAYGCPTNQDTCSSPGADPVHNFMDYTDDCCMFRFSPGQIERMELMGQEYRGFLSSPPPPPTPPTSAPTPSPVDIPPPPTPCNGIDVTLDLTTDNYGEETSWNVVDNDGIVHYSRNELYYGDAQNYIESMCLTGPGPFTFTIFDSYDDGICCGYGNGNYKLSLDGIVVHEGGNFGSQDSYTISVESPNQYWAICGRSGRCTETDDIFSANVRHEVRCCSDTLIEGWVKRNGCNVWAESQFGVDGTCYHEKNHNEASSICSSFGGRLCTKSELGDSCTRGTGCSHDSDLIWSSTIQEGYVVCGRGTDISLTQCSEGSTELAPVDSLHEVRCCSDVALSGWTKNGGCSVWGQSKFGADGLCYALKTFNEAHMICQQHQGRLCTVAELEDSCTRWTGCNHDSDMVWSSELDVVVRI</sequence>
<evidence type="ECO:0000256" key="1">
    <source>
        <dbReference type="ARBA" id="ARBA00008721"/>
    </source>
</evidence>
<accession>A0A7S2EG70</accession>
<evidence type="ECO:0000259" key="11">
    <source>
        <dbReference type="Pfam" id="PF05572"/>
    </source>
</evidence>
<feature type="domain" description="Peptidase M43 pregnancy-associated plasma-A" evidence="11">
    <location>
        <begin position="220"/>
        <end position="340"/>
    </location>
</feature>
<dbReference type="EMBL" id="HBGO01012967">
    <property type="protein sequence ID" value="CAD9333683.1"/>
    <property type="molecule type" value="Transcribed_RNA"/>
</dbReference>
<feature type="region of interest" description="Disordered" evidence="9">
    <location>
        <begin position="285"/>
        <end position="307"/>
    </location>
</feature>
<keyword evidence="8" id="KW-1015">Disulfide bond</keyword>
<dbReference type="GO" id="GO:0008237">
    <property type="term" value="F:metallopeptidase activity"/>
    <property type="evidence" value="ECO:0007669"/>
    <property type="project" value="UniProtKB-KW"/>
</dbReference>
<feature type="region of interest" description="Disordered" evidence="9">
    <location>
        <begin position="347"/>
        <end position="375"/>
    </location>
</feature>
<protein>
    <recommendedName>
        <fullName evidence="11">Peptidase M43 pregnancy-associated plasma-A domain-containing protein</fullName>
    </recommendedName>
</protein>
<evidence type="ECO:0000256" key="3">
    <source>
        <dbReference type="ARBA" id="ARBA00022723"/>
    </source>
</evidence>